<sequence length="78" mass="8712">MLHNFVIVTSIVLALADQVWLLEDASRFCNCHKHCADVMPMVCSFSSFHLCLVLPQAAIAWFVLDSFACVGPSVCEYF</sequence>
<evidence type="ECO:0000256" key="1">
    <source>
        <dbReference type="SAM" id="SignalP"/>
    </source>
</evidence>
<evidence type="ECO:0000313" key="2">
    <source>
        <dbReference type="EMBL" id="KCW68293.1"/>
    </source>
</evidence>
<evidence type="ECO:0008006" key="3">
    <source>
        <dbReference type="Google" id="ProtNLM"/>
    </source>
</evidence>
<dbReference type="InParanoid" id="A0A059BQB6"/>
<gene>
    <name evidence="2" type="ORF">EUGRSUZ_F01957</name>
</gene>
<feature type="chain" id="PRO_5001568876" description="CASP-like protein" evidence="1">
    <location>
        <begin position="17"/>
        <end position="78"/>
    </location>
</feature>
<proteinExistence type="predicted"/>
<accession>A0A059BQB6</accession>
<organism evidence="2">
    <name type="scientific">Eucalyptus grandis</name>
    <name type="common">Flooded gum</name>
    <dbReference type="NCBI Taxonomy" id="71139"/>
    <lineage>
        <taxon>Eukaryota</taxon>
        <taxon>Viridiplantae</taxon>
        <taxon>Streptophyta</taxon>
        <taxon>Embryophyta</taxon>
        <taxon>Tracheophyta</taxon>
        <taxon>Spermatophyta</taxon>
        <taxon>Magnoliopsida</taxon>
        <taxon>eudicotyledons</taxon>
        <taxon>Gunneridae</taxon>
        <taxon>Pentapetalae</taxon>
        <taxon>rosids</taxon>
        <taxon>malvids</taxon>
        <taxon>Myrtales</taxon>
        <taxon>Myrtaceae</taxon>
        <taxon>Myrtoideae</taxon>
        <taxon>Eucalypteae</taxon>
        <taxon>Eucalyptus</taxon>
    </lineage>
</organism>
<feature type="signal peptide" evidence="1">
    <location>
        <begin position="1"/>
        <end position="16"/>
    </location>
</feature>
<dbReference type="AlphaFoldDB" id="A0A059BQB6"/>
<keyword evidence="1" id="KW-0732">Signal</keyword>
<dbReference type="EMBL" id="KK198758">
    <property type="protein sequence ID" value="KCW68293.1"/>
    <property type="molecule type" value="Genomic_DNA"/>
</dbReference>
<reference evidence="2" key="1">
    <citation type="submission" date="2013-07" db="EMBL/GenBank/DDBJ databases">
        <title>The genome of Eucalyptus grandis.</title>
        <authorList>
            <person name="Schmutz J."/>
            <person name="Hayes R."/>
            <person name="Myburg A."/>
            <person name="Tuskan G."/>
            <person name="Grattapaglia D."/>
            <person name="Rokhsar D.S."/>
        </authorList>
    </citation>
    <scope>NUCLEOTIDE SEQUENCE</scope>
    <source>
        <tissue evidence="2">Leaf extractions</tissue>
    </source>
</reference>
<protein>
    <recommendedName>
        <fullName evidence="3">CASP-like protein</fullName>
    </recommendedName>
</protein>
<dbReference type="Gramene" id="KCW68293">
    <property type="protein sequence ID" value="KCW68293"/>
    <property type="gene ID" value="EUGRSUZ_F01957"/>
</dbReference>
<name>A0A059BQB6_EUCGR</name>